<proteinExistence type="predicted"/>
<dbReference type="PROSITE" id="PS51077">
    <property type="entry name" value="HTH_ICLR"/>
    <property type="match status" value="1"/>
</dbReference>
<dbReference type="InterPro" id="IPR050707">
    <property type="entry name" value="HTH_MetabolicPath_Reg"/>
</dbReference>
<evidence type="ECO:0000313" key="3">
    <source>
        <dbReference type="Proteomes" id="UP000322634"/>
    </source>
</evidence>
<gene>
    <name evidence="2" type="ORF">FXF65_12875</name>
</gene>
<dbReference type="PANTHER" id="PTHR30136">
    <property type="entry name" value="HELIX-TURN-HELIX TRANSCRIPTIONAL REGULATOR, ICLR FAMILY"/>
    <property type="match status" value="1"/>
</dbReference>
<dbReference type="GO" id="GO:0003700">
    <property type="term" value="F:DNA-binding transcription factor activity"/>
    <property type="evidence" value="ECO:0007669"/>
    <property type="project" value="TreeGrafter"/>
</dbReference>
<accession>A0A5D0UCH9</accession>
<dbReference type="EMBL" id="VSFF01000005">
    <property type="protein sequence ID" value="TYC15456.1"/>
    <property type="molecule type" value="Genomic_DNA"/>
</dbReference>
<dbReference type="OrthoDB" id="5242615at2"/>
<dbReference type="GO" id="GO:0045892">
    <property type="term" value="P:negative regulation of DNA-templated transcription"/>
    <property type="evidence" value="ECO:0007669"/>
    <property type="project" value="TreeGrafter"/>
</dbReference>
<sequence>MPAPPRPEQREGPTLIRSVQRALSLLSAISDEPDGAPAKRLARVTGLPLATTYHLLRTLAYEGYATCDRQLWTLGPECKRLQP</sequence>
<dbReference type="InterPro" id="IPR036388">
    <property type="entry name" value="WH-like_DNA-bd_sf"/>
</dbReference>
<organism evidence="2 3">
    <name type="scientific">Actinomadura syzygii</name>
    <dbReference type="NCBI Taxonomy" id="1427538"/>
    <lineage>
        <taxon>Bacteria</taxon>
        <taxon>Bacillati</taxon>
        <taxon>Actinomycetota</taxon>
        <taxon>Actinomycetes</taxon>
        <taxon>Streptosporangiales</taxon>
        <taxon>Thermomonosporaceae</taxon>
        <taxon>Actinomadura</taxon>
    </lineage>
</organism>
<dbReference type="InterPro" id="IPR005471">
    <property type="entry name" value="Tscrpt_reg_IclR_N"/>
</dbReference>
<dbReference type="Proteomes" id="UP000322634">
    <property type="component" value="Unassembled WGS sequence"/>
</dbReference>
<dbReference type="InterPro" id="IPR036390">
    <property type="entry name" value="WH_DNA-bd_sf"/>
</dbReference>
<protein>
    <submittedName>
        <fullName evidence="2">Helix-turn-helix domain-containing protein</fullName>
    </submittedName>
</protein>
<feature type="domain" description="HTH iclR-type" evidence="1">
    <location>
        <begin position="16"/>
        <end position="76"/>
    </location>
</feature>
<dbReference type="SUPFAM" id="SSF46785">
    <property type="entry name" value="Winged helix' DNA-binding domain"/>
    <property type="match status" value="1"/>
</dbReference>
<comment type="caution">
    <text evidence="2">The sequence shown here is derived from an EMBL/GenBank/DDBJ whole genome shotgun (WGS) entry which is preliminary data.</text>
</comment>
<evidence type="ECO:0000313" key="2">
    <source>
        <dbReference type="EMBL" id="TYC15456.1"/>
    </source>
</evidence>
<evidence type="ECO:0000259" key="1">
    <source>
        <dbReference type="PROSITE" id="PS51077"/>
    </source>
</evidence>
<reference evidence="2 3" key="1">
    <citation type="submission" date="2019-08" db="EMBL/GenBank/DDBJ databases">
        <title>Actinomadura sp. nov. CYP1-5 isolated from mountain soil.</title>
        <authorList>
            <person name="Songsumanus A."/>
            <person name="Kuncharoen N."/>
            <person name="Kudo T."/>
            <person name="Yuki M."/>
            <person name="Igarashi Y."/>
            <person name="Tanasupawat S."/>
        </authorList>
    </citation>
    <scope>NUCLEOTIDE SEQUENCE [LARGE SCALE GENOMIC DNA]</scope>
    <source>
        <strain evidence="2 3">GKU157</strain>
    </source>
</reference>
<keyword evidence="3" id="KW-1185">Reference proteome</keyword>
<dbReference type="Pfam" id="PF09339">
    <property type="entry name" value="HTH_IclR"/>
    <property type="match status" value="1"/>
</dbReference>
<dbReference type="AlphaFoldDB" id="A0A5D0UCH9"/>
<dbReference type="PANTHER" id="PTHR30136:SF24">
    <property type="entry name" value="HTH-TYPE TRANSCRIPTIONAL REPRESSOR ALLR"/>
    <property type="match status" value="1"/>
</dbReference>
<dbReference type="GO" id="GO:0003677">
    <property type="term" value="F:DNA binding"/>
    <property type="evidence" value="ECO:0007669"/>
    <property type="project" value="InterPro"/>
</dbReference>
<name>A0A5D0UCH9_9ACTN</name>
<dbReference type="Gene3D" id="1.10.10.10">
    <property type="entry name" value="Winged helix-like DNA-binding domain superfamily/Winged helix DNA-binding domain"/>
    <property type="match status" value="1"/>
</dbReference>